<proteinExistence type="predicted"/>
<comment type="caution">
    <text evidence="1">The sequence shown here is derived from an EMBL/GenBank/DDBJ whole genome shotgun (WGS) entry which is preliminary data.</text>
</comment>
<reference evidence="1" key="1">
    <citation type="submission" date="2018-11" db="EMBL/GenBank/DDBJ databases">
        <authorList>
            <consortium name="Pathogen Informatics"/>
        </authorList>
    </citation>
    <scope>NUCLEOTIDE SEQUENCE</scope>
</reference>
<keyword evidence="2" id="KW-1185">Reference proteome</keyword>
<gene>
    <name evidence="1" type="ORF">PXEA_LOCUS12171</name>
</gene>
<dbReference type="EMBL" id="CAAALY010038378">
    <property type="protein sequence ID" value="VEL18731.1"/>
    <property type="molecule type" value="Genomic_DNA"/>
</dbReference>
<dbReference type="Proteomes" id="UP000784294">
    <property type="component" value="Unassembled WGS sequence"/>
</dbReference>
<evidence type="ECO:0000313" key="1">
    <source>
        <dbReference type="EMBL" id="VEL18731.1"/>
    </source>
</evidence>
<sequence>MSQACLERSVRVGCAKASNRQKSLRIRRSKVIGRKRRWAQNSFIAQSHRASCQRTDGACMATRLVSFPCFLPIFILLSRPFRAYRLKALYHSSLLSFFIADTRMTRVVATQFRPGIAVEGRRLYRFVDQPNALSSSGQIGDCQFLHYSVVLAPAPTSQGLL</sequence>
<evidence type="ECO:0000313" key="2">
    <source>
        <dbReference type="Proteomes" id="UP000784294"/>
    </source>
</evidence>
<accession>A0A448WRY2</accession>
<dbReference type="AlphaFoldDB" id="A0A448WRY2"/>
<protein>
    <submittedName>
        <fullName evidence="1">Uncharacterized protein</fullName>
    </submittedName>
</protein>
<organism evidence="1 2">
    <name type="scientific">Protopolystoma xenopodis</name>
    <dbReference type="NCBI Taxonomy" id="117903"/>
    <lineage>
        <taxon>Eukaryota</taxon>
        <taxon>Metazoa</taxon>
        <taxon>Spiralia</taxon>
        <taxon>Lophotrochozoa</taxon>
        <taxon>Platyhelminthes</taxon>
        <taxon>Monogenea</taxon>
        <taxon>Polyopisthocotylea</taxon>
        <taxon>Polystomatidea</taxon>
        <taxon>Polystomatidae</taxon>
        <taxon>Protopolystoma</taxon>
    </lineage>
</organism>
<name>A0A448WRY2_9PLAT</name>